<dbReference type="PANTHER" id="PTHR30619:SF7">
    <property type="entry name" value="BETA-LACTAMASE DOMAIN PROTEIN"/>
    <property type="match status" value="1"/>
</dbReference>
<dbReference type="PROSITE" id="PS51841">
    <property type="entry name" value="LTD"/>
    <property type="match status" value="1"/>
</dbReference>
<dbReference type="PANTHER" id="PTHR30619">
    <property type="entry name" value="DNA INTERNALIZATION/COMPETENCE PROTEIN COMEC/REC2"/>
    <property type="match status" value="1"/>
</dbReference>
<evidence type="ECO:0000313" key="3">
    <source>
        <dbReference type="Proteomes" id="UP000321363"/>
    </source>
</evidence>
<keyword evidence="3" id="KW-1185">Reference proteome</keyword>
<dbReference type="InterPro" id="IPR036866">
    <property type="entry name" value="RibonucZ/Hydroxyglut_hydro"/>
</dbReference>
<dbReference type="Proteomes" id="UP000321363">
    <property type="component" value="Unassembled WGS sequence"/>
</dbReference>
<evidence type="ECO:0000313" key="2">
    <source>
        <dbReference type="EMBL" id="TXC81573.1"/>
    </source>
</evidence>
<gene>
    <name evidence="2" type="ORF">FS935_21965</name>
</gene>
<dbReference type="InterPro" id="IPR036415">
    <property type="entry name" value="Lamin_tail_dom_sf"/>
</dbReference>
<evidence type="ECO:0000259" key="1">
    <source>
        <dbReference type="PROSITE" id="PS51841"/>
    </source>
</evidence>
<dbReference type="InterPro" id="IPR001322">
    <property type="entry name" value="Lamin_tail_dom"/>
</dbReference>
<dbReference type="InterPro" id="IPR052159">
    <property type="entry name" value="Competence_DNA_uptake"/>
</dbReference>
<dbReference type="Pfam" id="PF00932">
    <property type="entry name" value="LTD"/>
    <property type="match status" value="1"/>
</dbReference>
<reference evidence="2 3" key="1">
    <citation type="journal article" date="2005" name="Int. J. Syst. Evol. Microbiol.">
        <title>Bacillus litoralis sp. nov., isolated from a tidal flat of the Yellow Sea in Korea.</title>
        <authorList>
            <person name="Yoon J.H."/>
            <person name="Oh T.K."/>
        </authorList>
    </citation>
    <scope>NUCLEOTIDE SEQUENCE [LARGE SCALE GENOMIC DNA]</scope>
    <source>
        <strain evidence="2 3">SW-211</strain>
    </source>
</reference>
<name>A0A5C6V8A5_9BACI</name>
<proteinExistence type="predicted"/>
<dbReference type="Gene3D" id="2.60.40.1260">
    <property type="entry name" value="Lamin Tail domain"/>
    <property type="match status" value="1"/>
</dbReference>
<sequence length="215" mass="23662">MLTGDAGIENEADMVANYNLEAEILKVGHHGSDTSTSQPFVNEVDPETAILSYGENNYGHPNAGVVKRLRNIGAEIYSTFESGDIVVTTDGTNYDVSALPSEEGEDSTTPLPDLKDGVFISVGDFEMEYVTILNNTNENADLSNWYLISEEGNQCYDFPEGTIIESGYYLDVLSGPDAYDSPPYKQMWTKSYIWNNSGDAALLYNSKGELVSEFR</sequence>
<comment type="caution">
    <text evidence="2">The sequence shown here is derived from an EMBL/GenBank/DDBJ whole genome shotgun (WGS) entry which is preliminary data.</text>
</comment>
<feature type="domain" description="LTD" evidence="1">
    <location>
        <begin position="105"/>
        <end position="215"/>
    </location>
</feature>
<dbReference type="AlphaFoldDB" id="A0A5C6V8A5"/>
<dbReference type="SUPFAM" id="SSF56281">
    <property type="entry name" value="Metallo-hydrolase/oxidoreductase"/>
    <property type="match status" value="1"/>
</dbReference>
<organism evidence="2 3">
    <name type="scientific">Metabacillus litoralis</name>
    <dbReference type="NCBI Taxonomy" id="152268"/>
    <lineage>
        <taxon>Bacteria</taxon>
        <taxon>Bacillati</taxon>
        <taxon>Bacillota</taxon>
        <taxon>Bacilli</taxon>
        <taxon>Bacillales</taxon>
        <taxon>Bacillaceae</taxon>
        <taxon>Metabacillus</taxon>
    </lineage>
</organism>
<dbReference type="EMBL" id="VOQF01000024">
    <property type="protein sequence ID" value="TXC81573.1"/>
    <property type="molecule type" value="Genomic_DNA"/>
</dbReference>
<dbReference type="SUPFAM" id="SSF74853">
    <property type="entry name" value="Lamin A/C globular tail domain"/>
    <property type="match status" value="1"/>
</dbReference>
<dbReference type="OrthoDB" id="9761531at2"/>
<protein>
    <recommendedName>
        <fullName evidence="1">LTD domain-containing protein</fullName>
    </recommendedName>
</protein>
<dbReference type="Gene3D" id="3.60.15.10">
    <property type="entry name" value="Ribonuclease Z/Hydroxyacylglutathione hydrolase-like"/>
    <property type="match status" value="1"/>
</dbReference>
<accession>A0A5C6V8A5</accession>